<feature type="region of interest" description="Disordered" evidence="1">
    <location>
        <begin position="172"/>
        <end position="191"/>
    </location>
</feature>
<feature type="region of interest" description="Disordered" evidence="1">
    <location>
        <begin position="1"/>
        <end position="73"/>
    </location>
</feature>
<dbReference type="EMBL" id="JBEZNA010000005">
    <property type="protein sequence ID" value="MEU9576405.1"/>
    <property type="molecule type" value="Genomic_DNA"/>
</dbReference>
<name>A0ABV3EJP0_9ACTN</name>
<evidence type="ECO:0000313" key="2">
    <source>
        <dbReference type="EMBL" id="MEU9576405.1"/>
    </source>
</evidence>
<comment type="caution">
    <text evidence="2">The sequence shown here is derived from an EMBL/GenBank/DDBJ whole genome shotgun (WGS) entry which is preliminary data.</text>
</comment>
<dbReference type="Proteomes" id="UP001551584">
    <property type="component" value="Unassembled WGS sequence"/>
</dbReference>
<evidence type="ECO:0000313" key="3">
    <source>
        <dbReference type="Proteomes" id="UP001551584"/>
    </source>
</evidence>
<protein>
    <submittedName>
        <fullName evidence="2">Uncharacterized protein</fullName>
    </submittedName>
</protein>
<keyword evidence="3" id="KW-1185">Reference proteome</keyword>
<organism evidence="2 3">
    <name type="scientific">Streptomyces chilikensis</name>
    <dbReference type="NCBI Taxonomy" id="1194079"/>
    <lineage>
        <taxon>Bacteria</taxon>
        <taxon>Bacillati</taxon>
        <taxon>Actinomycetota</taxon>
        <taxon>Actinomycetes</taxon>
        <taxon>Kitasatosporales</taxon>
        <taxon>Streptomycetaceae</taxon>
        <taxon>Streptomyces</taxon>
    </lineage>
</organism>
<feature type="region of interest" description="Disordered" evidence="1">
    <location>
        <begin position="103"/>
        <end position="128"/>
    </location>
</feature>
<feature type="compositionally biased region" description="Low complexity" evidence="1">
    <location>
        <begin position="14"/>
        <end position="26"/>
    </location>
</feature>
<proteinExistence type="predicted"/>
<dbReference type="RefSeq" id="WP_359268632.1">
    <property type="nucleotide sequence ID" value="NZ_JBEZNA010000005.1"/>
</dbReference>
<accession>A0ABV3EJP0</accession>
<evidence type="ECO:0000256" key="1">
    <source>
        <dbReference type="SAM" id="MobiDB-lite"/>
    </source>
</evidence>
<gene>
    <name evidence="2" type="ORF">AB0D95_03805</name>
</gene>
<reference evidence="2 3" key="1">
    <citation type="submission" date="2024-06" db="EMBL/GenBank/DDBJ databases">
        <title>The Natural Products Discovery Center: Release of the First 8490 Sequenced Strains for Exploring Actinobacteria Biosynthetic Diversity.</title>
        <authorList>
            <person name="Kalkreuter E."/>
            <person name="Kautsar S.A."/>
            <person name="Yang D."/>
            <person name="Bader C.D."/>
            <person name="Teijaro C.N."/>
            <person name="Fluegel L."/>
            <person name="Davis C.M."/>
            <person name="Simpson J.R."/>
            <person name="Lauterbach L."/>
            <person name="Steele A.D."/>
            <person name="Gui C."/>
            <person name="Meng S."/>
            <person name="Li G."/>
            <person name="Viehrig K."/>
            <person name="Ye F."/>
            <person name="Su P."/>
            <person name="Kiefer A.F."/>
            <person name="Nichols A."/>
            <person name="Cepeda A.J."/>
            <person name="Yan W."/>
            <person name="Fan B."/>
            <person name="Jiang Y."/>
            <person name="Adhikari A."/>
            <person name="Zheng C.-J."/>
            <person name="Schuster L."/>
            <person name="Cowan T.M."/>
            <person name="Smanski M.J."/>
            <person name="Chevrette M.G."/>
            <person name="De Carvalho L.P.S."/>
            <person name="Shen B."/>
        </authorList>
    </citation>
    <scope>NUCLEOTIDE SEQUENCE [LARGE SCALE GENOMIC DNA]</scope>
    <source>
        <strain evidence="2 3">NPDC048117</strain>
    </source>
</reference>
<sequence length="191" mass="19976">MTSTWRGPPRRRPAASASTSSSRHTTCCGCGCGADSEDGAGSALSSGPPVRPPAYQQHPPGPAPTRTARLTDPESPAVTYLGARETVTTADATAPPRRAEAYMDQDNPERGLGQPVWDAPPSGTVRKPVGITTTTVRREGTKTVVRVTYTLALAGTTRTTTEDTAITTYLVCEQQPDGTPGASRETPDLAP</sequence>